<dbReference type="InParanoid" id="A0A409X6W8"/>
<accession>A0A409X6W8</accession>
<protein>
    <submittedName>
        <fullName evidence="1">Uncharacterized protein</fullName>
    </submittedName>
</protein>
<organism evidence="1 2">
    <name type="scientific">Psilocybe cyanescens</name>
    <dbReference type="NCBI Taxonomy" id="93625"/>
    <lineage>
        <taxon>Eukaryota</taxon>
        <taxon>Fungi</taxon>
        <taxon>Dikarya</taxon>
        <taxon>Basidiomycota</taxon>
        <taxon>Agaricomycotina</taxon>
        <taxon>Agaricomycetes</taxon>
        <taxon>Agaricomycetidae</taxon>
        <taxon>Agaricales</taxon>
        <taxon>Agaricineae</taxon>
        <taxon>Strophariaceae</taxon>
        <taxon>Psilocybe</taxon>
    </lineage>
</organism>
<reference evidence="1 2" key="1">
    <citation type="journal article" date="2018" name="Evol. Lett.">
        <title>Horizontal gene cluster transfer increased hallucinogenic mushroom diversity.</title>
        <authorList>
            <person name="Reynolds H.T."/>
            <person name="Vijayakumar V."/>
            <person name="Gluck-Thaler E."/>
            <person name="Korotkin H.B."/>
            <person name="Matheny P.B."/>
            <person name="Slot J.C."/>
        </authorList>
    </citation>
    <scope>NUCLEOTIDE SEQUENCE [LARGE SCALE GENOMIC DNA]</scope>
    <source>
        <strain evidence="1 2">2631</strain>
    </source>
</reference>
<name>A0A409X6W8_PSICY</name>
<proteinExistence type="predicted"/>
<dbReference type="Proteomes" id="UP000283269">
    <property type="component" value="Unassembled WGS sequence"/>
</dbReference>
<evidence type="ECO:0000313" key="2">
    <source>
        <dbReference type="Proteomes" id="UP000283269"/>
    </source>
</evidence>
<sequence length="75" mass="8980">MYCAVSSKKFDCFGSHLLIQYPAGKNYLEKELYHCHEKWAWAWEFRQMDELRLRAESTNSLVIQNPPFFNCSMLK</sequence>
<dbReference type="EMBL" id="NHYD01002464">
    <property type="protein sequence ID" value="PPQ86529.1"/>
    <property type="molecule type" value="Genomic_DNA"/>
</dbReference>
<comment type="caution">
    <text evidence="1">The sequence shown here is derived from an EMBL/GenBank/DDBJ whole genome shotgun (WGS) entry which is preliminary data.</text>
</comment>
<gene>
    <name evidence="1" type="ORF">CVT25_007180</name>
</gene>
<dbReference type="AlphaFoldDB" id="A0A409X6W8"/>
<keyword evidence="2" id="KW-1185">Reference proteome</keyword>
<evidence type="ECO:0000313" key="1">
    <source>
        <dbReference type="EMBL" id="PPQ86529.1"/>
    </source>
</evidence>